<dbReference type="SUPFAM" id="SSF46548">
    <property type="entry name" value="alpha-helical ferredoxin"/>
    <property type="match status" value="1"/>
</dbReference>
<evidence type="ECO:0000313" key="7">
    <source>
        <dbReference type="Proteomes" id="UP000521676"/>
    </source>
</evidence>
<dbReference type="Pfam" id="PF17179">
    <property type="entry name" value="Fer4_22"/>
    <property type="match status" value="1"/>
</dbReference>
<reference evidence="6" key="2">
    <citation type="journal article" date="2024" name="Nature">
        <title>Anoxygenic phototroph of the Chloroflexota uses a type I reaction centre.</title>
        <authorList>
            <person name="Tsuji J.M."/>
            <person name="Shaw N.A."/>
            <person name="Nagashima S."/>
            <person name="Venkiteswaran J.J."/>
            <person name="Schiff S.L."/>
            <person name="Watanabe T."/>
            <person name="Fukui M."/>
            <person name="Hanada S."/>
            <person name="Tank M."/>
            <person name="Neufeld J.D."/>
        </authorList>
    </citation>
    <scope>NUCLEOTIDE SEQUENCE</scope>
    <source>
        <strain evidence="6">L227-S17</strain>
    </source>
</reference>
<dbReference type="InterPro" id="IPR017900">
    <property type="entry name" value="4Fe4S_Fe_S_CS"/>
</dbReference>
<proteinExistence type="predicted"/>
<evidence type="ECO:0000259" key="4">
    <source>
        <dbReference type="PROSITE" id="PS51379"/>
    </source>
</evidence>
<dbReference type="PROSITE" id="PS51379">
    <property type="entry name" value="4FE4S_FER_2"/>
    <property type="match status" value="2"/>
</dbReference>
<dbReference type="EMBL" id="JACATZ010000001">
    <property type="protein sequence ID" value="NWJ44370.1"/>
    <property type="molecule type" value="Genomic_DNA"/>
</dbReference>
<dbReference type="AlphaFoldDB" id="A0A8T7LYF8"/>
<dbReference type="RefSeq" id="WP_341468146.1">
    <property type="nucleotide sequence ID" value="NZ_CP128399.1"/>
</dbReference>
<keyword evidence="3" id="KW-0411">Iron-sulfur</keyword>
<name>A0A8T7LYF8_9CHLR</name>
<organism evidence="5 7">
    <name type="scientific">Candidatus Chlorohelix allophototropha</name>
    <dbReference type="NCBI Taxonomy" id="3003348"/>
    <lineage>
        <taxon>Bacteria</taxon>
        <taxon>Bacillati</taxon>
        <taxon>Chloroflexota</taxon>
        <taxon>Chloroflexia</taxon>
        <taxon>Candidatus Chloroheliales</taxon>
        <taxon>Candidatus Chloroheliaceae</taxon>
        <taxon>Candidatus Chlorohelix</taxon>
    </lineage>
</organism>
<dbReference type="PROSITE" id="PS00198">
    <property type="entry name" value="4FE4S_FER_1"/>
    <property type="match status" value="2"/>
</dbReference>
<dbReference type="Proteomes" id="UP000521676">
    <property type="component" value="Unassembled WGS sequence"/>
</dbReference>
<protein>
    <submittedName>
        <fullName evidence="5">4Fe-4S dicluster domain-containing protein</fullName>
    </submittedName>
</protein>
<dbReference type="Proteomes" id="UP001431572">
    <property type="component" value="Chromosome 1"/>
</dbReference>
<dbReference type="GO" id="GO:0046872">
    <property type="term" value="F:metal ion binding"/>
    <property type="evidence" value="ECO:0007669"/>
    <property type="project" value="UniProtKB-KW"/>
</dbReference>
<evidence type="ECO:0000256" key="3">
    <source>
        <dbReference type="ARBA" id="ARBA00023014"/>
    </source>
</evidence>
<sequence>MSLKVSEKVVVQRPHFPQLFENLVQQGYQIVGPTVQDKAIVYAELESPDELPEGWADEQNNAFYRLKKREDKTLFSYVVGPHSWKNLLFPSNLQMWRTDAGLTSFEESSEPPPKYAFLGVRACELHAMQIQDKVFLQGSYADSDYRKKRENLFIVAVNCTQPGGTCFCSSMQTGPQVESGFDIALTEVCEGALHYFVAEAGSESGLKVLQQLPHETSSPTEIEKAASLVKQAGEQMGRTLDTEGLKELLYRNTENSRWEEVANRCLTCANCTMVCPTCFCSRVEDVTDLDGAGAERWRKWDSCFTVEYSYIKGGAVRPSVHSRYRQWLTHKLGAWYDQFGTSGCVGCGRCITWCPVGIDLTEEARAIRQSELSR</sequence>
<dbReference type="EMBL" id="CP128399">
    <property type="protein sequence ID" value="WJW66263.1"/>
    <property type="molecule type" value="Genomic_DNA"/>
</dbReference>
<keyword evidence="8" id="KW-1185">Reference proteome</keyword>
<dbReference type="GO" id="GO:0051536">
    <property type="term" value="F:iron-sulfur cluster binding"/>
    <property type="evidence" value="ECO:0007669"/>
    <property type="project" value="UniProtKB-KW"/>
</dbReference>
<gene>
    <name evidence="5" type="ORF">HXX08_00680</name>
    <name evidence="6" type="ORF">OZ401_002055</name>
</gene>
<evidence type="ECO:0000313" key="6">
    <source>
        <dbReference type="EMBL" id="WJW66263.1"/>
    </source>
</evidence>
<keyword evidence="1" id="KW-0479">Metal-binding</keyword>
<feature type="domain" description="4Fe-4S ferredoxin-type" evidence="4">
    <location>
        <begin position="335"/>
        <end position="363"/>
    </location>
</feature>
<evidence type="ECO:0000313" key="8">
    <source>
        <dbReference type="Proteomes" id="UP001431572"/>
    </source>
</evidence>
<evidence type="ECO:0000256" key="2">
    <source>
        <dbReference type="ARBA" id="ARBA00023004"/>
    </source>
</evidence>
<evidence type="ECO:0000256" key="1">
    <source>
        <dbReference type="ARBA" id="ARBA00022723"/>
    </source>
</evidence>
<reference evidence="5 7" key="1">
    <citation type="submission" date="2020-06" db="EMBL/GenBank/DDBJ databases">
        <title>Anoxygenic phototrophic Chloroflexota member uses a Type I reaction center.</title>
        <authorList>
            <person name="Tsuji J.M."/>
            <person name="Shaw N.A."/>
            <person name="Nagashima S."/>
            <person name="Venkiteswaran J."/>
            <person name="Schiff S.L."/>
            <person name="Hanada S."/>
            <person name="Tank M."/>
            <person name="Neufeld J.D."/>
        </authorList>
    </citation>
    <scope>NUCLEOTIDE SEQUENCE [LARGE SCALE GENOMIC DNA]</scope>
    <source>
        <strain evidence="5">L227-S17</strain>
    </source>
</reference>
<dbReference type="PANTHER" id="PTHR40447:SF1">
    <property type="entry name" value="ANAEROBIC SULFITE REDUCTASE SUBUNIT A"/>
    <property type="match status" value="1"/>
</dbReference>
<dbReference type="PANTHER" id="PTHR40447">
    <property type="entry name" value="ANAEROBIC SULFITE REDUCTASE SUBUNIT A"/>
    <property type="match status" value="1"/>
</dbReference>
<keyword evidence="2" id="KW-0408">Iron</keyword>
<accession>A0A8T7LYF8</accession>
<feature type="domain" description="4Fe-4S ferredoxin-type" evidence="4">
    <location>
        <begin position="256"/>
        <end position="286"/>
    </location>
</feature>
<evidence type="ECO:0000313" key="5">
    <source>
        <dbReference type="EMBL" id="NWJ44370.1"/>
    </source>
</evidence>
<dbReference type="InterPro" id="IPR017896">
    <property type="entry name" value="4Fe4S_Fe-S-bd"/>
</dbReference>